<dbReference type="SUPFAM" id="SSF46689">
    <property type="entry name" value="Homeodomain-like"/>
    <property type="match status" value="1"/>
</dbReference>
<dbReference type="PROSITE" id="PS01124">
    <property type="entry name" value="HTH_ARAC_FAMILY_2"/>
    <property type="match status" value="1"/>
</dbReference>
<evidence type="ECO:0000256" key="1">
    <source>
        <dbReference type="ARBA" id="ARBA00023015"/>
    </source>
</evidence>
<protein>
    <submittedName>
        <fullName evidence="4">Helix-turn-helix domain-containing protein</fullName>
    </submittedName>
</protein>
<keyword evidence="1" id="KW-0805">Transcription regulation</keyword>
<proteinExistence type="predicted"/>
<dbReference type="InterPro" id="IPR009057">
    <property type="entry name" value="Homeodomain-like_sf"/>
</dbReference>
<organism evidence="4 5">
    <name type="scientific">Hymenobacter guriensis</name>
    <dbReference type="NCBI Taxonomy" id="2793065"/>
    <lineage>
        <taxon>Bacteria</taxon>
        <taxon>Pseudomonadati</taxon>
        <taxon>Bacteroidota</taxon>
        <taxon>Cytophagia</taxon>
        <taxon>Cytophagales</taxon>
        <taxon>Hymenobacteraceae</taxon>
        <taxon>Hymenobacter</taxon>
    </lineage>
</organism>
<dbReference type="Proteomes" id="UP000601099">
    <property type="component" value="Unassembled WGS sequence"/>
</dbReference>
<accession>A0ABS0L2P7</accession>
<reference evidence="4 5" key="1">
    <citation type="submission" date="2020-11" db="EMBL/GenBank/DDBJ databases">
        <title>Hymenobacter sp.</title>
        <authorList>
            <person name="Kim M.K."/>
        </authorList>
    </citation>
    <scope>NUCLEOTIDE SEQUENCE [LARGE SCALE GENOMIC DNA]</scope>
    <source>
        <strain evidence="4 5">BT594</strain>
    </source>
</reference>
<dbReference type="Gene3D" id="1.10.10.60">
    <property type="entry name" value="Homeodomain-like"/>
    <property type="match status" value="1"/>
</dbReference>
<evidence type="ECO:0000313" key="4">
    <source>
        <dbReference type="EMBL" id="MBG8554374.1"/>
    </source>
</evidence>
<feature type="domain" description="HTH araC/xylS-type" evidence="3">
    <location>
        <begin position="15"/>
        <end position="60"/>
    </location>
</feature>
<dbReference type="InterPro" id="IPR018060">
    <property type="entry name" value="HTH_AraC"/>
</dbReference>
<keyword evidence="2" id="KW-0804">Transcription</keyword>
<evidence type="ECO:0000256" key="2">
    <source>
        <dbReference type="ARBA" id="ARBA00023163"/>
    </source>
</evidence>
<comment type="caution">
    <text evidence="4">The sequence shown here is derived from an EMBL/GenBank/DDBJ whole genome shotgun (WGS) entry which is preliminary data.</text>
</comment>
<dbReference type="EMBL" id="JADWYK010000007">
    <property type="protein sequence ID" value="MBG8554374.1"/>
    <property type="molecule type" value="Genomic_DNA"/>
</dbReference>
<gene>
    <name evidence="4" type="ORF">I5L79_12500</name>
</gene>
<name>A0ABS0L2P7_9BACT</name>
<sequence>MKLNSLPAFYAACAEAKALLRQADWTLWEIADSLGFLDVAHFSHFFRHYAAVSPGAFRTLAAVPV</sequence>
<keyword evidence="5" id="KW-1185">Reference proteome</keyword>
<dbReference type="Pfam" id="PF12833">
    <property type="entry name" value="HTH_18"/>
    <property type="match status" value="1"/>
</dbReference>
<evidence type="ECO:0000259" key="3">
    <source>
        <dbReference type="PROSITE" id="PS01124"/>
    </source>
</evidence>
<dbReference type="RefSeq" id="WP_196955399.1">
    <property type="nucleotide sequence ID" value="NZ_JADWYK010000007.1"/>
</dbReference>
<evidence type="ECO:0000313" key="5">
    <source>
        <dbReference type="Proteomes" id="UP000601099"/>
    </source>
</evidence>